<evidence type="ECO:0000256" key="1">
    <source>
        <dbReference type="SAM" id="Phobius"/>
    </source>
</evidence>
<accession>A0ABY9HBL1</accession>
<keyword evidence="1" id="KW-0812">Transmembrane</keyword>
<evidence type="ECO:0000313" key="2">
    <source>
        <dbReference type="EMBL" id="WLP85574.1"/>
    </source>
</evidence>
<evidence type="ECO:0008006" key="4">
    <source>
        <dbReference type="Google" id="ProtNLM"/>
    </source>
</evidence>
<organism evidence="2 3">
    <name type="scientific">Mycoplasma seminis</name>
    <dbReference type="NCBI Taxonomy" id="512749"/>
    <lineage>
        <taxon>Bacteria</taxon>
        <taxon>Bacillati</taxon>
        <taxon>Mycoplasmatota</taxon>
        <taxon>Mollicutes</taxon>
        <taxon>Mycoplasmataceae</taxon>
        <taxon>Mycoplasma</taxon>
    </lineage>
</organism>
<feature type="transmembrane region" description="Helical" evidence="1">
    <location>
        <begin position="79"/>
        <end position="102"/>
    </location>
</feature>
<dbReference type="Proteomes" id="UP001237011">
    <property type="component" value="Chromosome"/>
</dbReference>
<evidence type="ECO:0000313" key="3">
    <source>
        <dbReference type="Proteomes" id="UP001237011"/>
    </source>
</evidence>
<feature type="transmembrane region" description="Helical" evidence="1">
    <location>
        <begin position="122"/>
        <end position="145"/>
    </location>
</feature>
<dbReference type="RefSeq" id="WP_305938004.1">
    <property type="nucleotide sequence ID" value="NZ_CP132191.1"/>
</dbReference>
<keyword evidence="3" id="KW-1185">Reference proteome</keyword>
<keyword evidence="1" id="KW-0472">Membrane</keyword>
<keyword evidence="1" id="KW-1133">Transmembrane helix</keyword>
<name>A0ABY9HBL1_9MOLU</name>
<sequence length="277" mass="31500">MTYLIIINSTNKFNISISDDLYQNNLFKFITFSVLLVLLSIAAVVGVYFISAYLSLYYIEKVPAIYPLPPIEELLSGGDIALATLYDCLILYPWSLISLICLNRMIQYGNNLKRDLKVKKPIWKIVIHTITTIVSIAMLSIVAAIKKDVVDKNGIEAIMLLVAIFGVTAGISLFNLIKSITNKKLKNNTITNKTTYKLKYLISIVTAIIITVTALGYFYYATMNIYVIDALKLEYKNIQKDLIGFYFLIMFVAFASSWMYSIYSKLRYEEAIKLMLN</sequence>
<protein>
    <recommendedName>
        <fullName evidence="4">DUF5671 domain-containing protein</fullName>
    </recommendedName>
</protein>
<proteinExistence type="predicted"/>
<feature type="transmembrane region" description="Helical" evidence="1">
    <location>
        <begin position="29"/>
        <end position="59"/>
    </location>
</feature>
<dbReference type="EMBL" id="CP132191">
    <property type="protein sequence ID" value="WLP85574.1"/>
    <property type="molecule type" value="Genomic_DNA"/>
</dbReference>
<feature type="transmembrane region" description="Helical" evidence="1">
    <location>
        <begin position="198"/>
        <end position="222"/>
    </location>
</feature>
<reference evidence="2" key="1">
    <citation type="submission" date="2023-08" db="EMBL/GenBank/DDBJ databases">
        <title>Complete genome sequence of Mycoplasma seminis 2200.</title>
        <authorList>
            <person name="Spergser J."/>
        </authorList>
    </citation>
    <scope>NUCLEOTIDE SEQUENCE [LARGE SCALE GENOMIC DNA]</scope>
    <source>
        <strain evidence="2">2200</strain>
    </source>
</reference>
<feature type="transmembrane region" description="Helical" evidence="1">
    <location>
        <begin position="242"/>
        <end position="263"/>
    </location>
</feature>
<feature type="transmembrane region" description="Helical" evidence="1">
    <location>
        <begin position="157"/>
        <end position="177"/>
    </location>
</feature>
<gene>
    <name evidence="2" type="ORF">Q8852_00145</name>
</gene>